<dbReference type="Pfam" id="PF07603">
    <property type="entry name" value="Lcl_C"/>
    <property type="match status" value="1"/>
</dbReference>
<name>A0A1W1E6L5_9ZZZZ</name>
<accession>A0A1W1E6L5</accession>
<reference evidence="2" key="1">
    <citation type="submission" date="2016-10" db="EMBL/GenBank/DDBJ databases">
        <authorList>
            <person name="de Groot N.N."/>
        </authorList>
    </citation>
    <scope>NUCLEOTIDE SEQUENCE</scope>
</reference>
<sequence>MQDCSHGRDAKAAAGTLTKIGAGSTGFDFTKLDSNGNTLSASATDWRCVKDNHTGLIWEVKTTSNLHNKSDTYNWYNTNSATNGGEVGYANDDGNTCHGYNSSDSNTFCNTQAFVNRVNTAGLCGKNDWRLPTIDELHSIVDYGRRNPSIDIGYFPNTPATNFWSSLSHSSSSEVAWIAVFDNGDDNFDNRYASNRLRLVRSGQ</sequence>
<dbReference type="PANTHER" id="PTHR35812">
    <property type="entry name" value="LIPOPROTEIN"/>
    <property type="match status" value="1"/>
</dbReference>
<dbReference type="EMBL" id="FPHZ01000241">
    <property type="protein sequence ID" value="SFV89589.1"/>
    <property type="molecule type" value="Genomic_DNA"/>
</dbReference>
<dbReference type="InterPro" id="IPR011460">
    <property type="entry name" value="Lcl_C"/>
</dbReference>
<dbReference type="PANTHER" id="PTHR35812:SF1">
    <property type="entry name" value="LIPOPROTEIN"/>
    <property type="match status" value="1"/>
</dbReference>
<evidence type="ECO:0000259" key="1">
    <source>
        <dbReference type="Pfam" id="PF07603"/>
    </source>
</evidence>
<protein>
    <submittedName>
        <fullName evidence="2">Conserved domain protein</fullName>
    </submittedName>
</protein>
<dbReference type="AlphaFoldDB" id="A0A1W1E6L5"/>
<evidence type="ECO:0000313" key="2">
    <source>
        <dbReference type="EMBL" id="SFV89589.1"/>
    </source>
</evidence>
<gene>
    <name evidence="2" type="ORF">MNB_SUP05-SYMBIONT-5-1043</name>
</gene>
<proteinExistence type="predicted"/>
<organism evidence="2">
    <name type="scientific">hydrothermal vent metagenome</name>
    <dbReference type="NCBI Taxonomy" id="652676"/>
    <lineage>
        <taxon>unclassified sequences</taxon>
        <taxon>metagenomes</taxon>
        <taxon>ecological metagenomes</taxon>
    </lineage>
</organism>
<feature type="domain" description="Lcl C-terminal" evidence="1">
    <location>
        <begin position="48"/>
        <end position="201"/>
    </location>
</feature>